<dbReference type="Gene3D" id="3.40.50.300">
    <property type="entry name" value="P-loop containing nucleotide triphosphate hydrolases"/>
    <property type="match status" value="1"/>
</dbReference>
<feature type="non-terminal residue" evidence="3">
    <location>
        <position position="1"/>
    </location>
</feature>
<proteinExistence type="predicted"/>
<evidence type="ECO:0000259" key="2">
    <source>
        <dbReference type="PROSITE" id="PS51719"/>
    </source>
</evidence>
<feature type="non-terminal residue" evidence="3">
    <location>
        <position position="270"/>
    </location>
</feature>
<keyword evidence="4" id="KW-1185">Reference proteome</keyword>
<sequence>TFLRTLNVSGVSAEEPAPTSRAFGQGPTTRINQVSMIVDEAGDRFGLTMVDTPGFVDDGTVEEQCRLLLTYLENQFDARLIEESRVKRNPKALHRQLHACLYFLDPSHAGLRPVDVIVIRNLSVRVNVIPVVAKADTLTIERMRRVKRAIREDIRTHRLRIYSFPDWEEEDDYESSEEGQSLPAQLSSTALRRLVPFSIMAMEEETLINEDEEPSDLFIGRRYPWGNILVMNPDHCDVSVLRTALLDTQRRVLRDTTVEDIYERYRTERM</sequence>
<dbReference type="AlphaFoldDB" id="A0A4P9XX42"/>
<dbReference type="SUPFAM" id="SSF52540">
    <property type="entry name" value="P-loop containing nucleoside triphosphate hydrolases"/>
    <property type="match status" value="1"/>
</dbReference>
<reference evidence="4" key="1">
    <citation type="journal article" date="2018" name="Nat. Microbiol.">
        <title>Leveraging single-cell genomics to expand the fungal tree of life.</title>
        <authorList>
            <person name="Ahrendt S.R."/>
            <person name="Quandt C.A."/>
            <person name="Ciobanu D."/>
            <person name="Clum A."/>
            <person name="Salamov A."/>
            <person name="Andreopoulos B."/>
            <person name="Cheng J.F."/>
            <person name="Woyke T."/>
            <person name="Pelin A."/>
            <person name="Henrissat B."/>
            <person name="Reynolds N.K."/>
            <person name="Benny G.L."/>
            <person name="Smith M.E."/>
            <person name="James T.Y."/>
            <person name="Grigoriev I.V."/>
        </authorList>
    </citation>
    <scope>NUCLEOTIDE SEQUENCE [LARGE SCALE GENOMIC DNA]</scope>
    <source>
        <strain evidence="4">RSA 1356</strain>
    </source>
</reference>
<evidence type="ECO:0000313" key="4">
    <source>
        <dbReference type="Proteomes" id="UP000271241"/>
    </source>
</evidence>
<feature type="domain" description="Septin-type G" evidence="2">
    <location>
        <begin position="1"/>
        <end position="270"/>
    </location>
</feature>
<dbReference type="OrthoDB" id="416553at2759"/>
<dbReference type="Proteomes" id="UP000271241">
    <property type="component" value="Unassembled WGS sequence"/>
</dbReference>
<evidence type="ECO:0000313" key="3">
    <source>
        <dbReference type="EMBL" id="RKP11003.1"/>
    </source>
</evidence>
<dbReference type="InterPro" id="IPR027417">
    <property type="entry name" value="P-loop_NTPase"/>
</dbReference>
<feature type="region of interest" description="Disordered" evidence="1">
    <location>
        <begin position="6"/>
        <end position="26"/>
    </location>
</feature>
<accession>A0A4P9XX42</accession>
<gene>
    <name evidence="3" type="ORF">THASP1DRAFT_10610</name>
</gene>
<dbReference type="Pfam" id="PF00735">
    <property type="entry name" value="Septin"/>
    <property type="match status" value="1"/>
</dbReference>
<dbReference type="GO" id="GO:0005525">
    <property type="term" value="F:GTP binding"/>
    <property type="evidence" value="ECO:0007669"/>
    <property type="project" value="InterPro"/>
</dbReference>
<dbReference type="PROSITE" id="PS51719">
    <property type="entry name" value="G_SEPTIN"/>
    <property type="match status" value="1"/>
</dbReference>
<evidence type="ECO:0000256" key="1">
    <source>
        <dbReference type="SAM" id="MobiDB-lite"/>
    </source>
</evidence>
<dbReference type="InterPro" id="IPR030379">
    <property type="entry name" value="G_SEPTIN_dom"/>
</dbReference>
<organism evidence="3 4">
    <name type="scientific">Thamnocephalis sphaerospora</name>
    <dbReference type="NCBI Taxonomy" id="78915"/>
    <lineage>
        <taxon>Eukaryota</taxon>
        <taxon>Fungi</taxon>
        <taxon>Fungi incertae sedis</taxon>
        <taxon>Zoopagomycota</taxon>
        <taxon>Zoopagomycotina</taxon>
        <taxon>Zoopagomycetes</taxon>
        <taxon>Zoopagales</taxon>
        <taxon>Sigmoideomycetaceae</taxon>
        <taxon>Thamnocephalis</taxon>
    </lineage>
</organism>
<dbReference type="EMBL" id="KZ992430">
    <property type="protein sequence ID" value="RKP11003.1"/>
    <property type="molecule type" value="Genomic_DNA"/>
</dbReference>
<dbReference type="STRING" id="78915.A0A4P9XX42"/>
<name>A0A4P9XX42_9FUNG</name>
<dbReference type="PANTHER" id="PTHR18884">
    <property type="entry name" value="SEPTIN"/>
    <property type="match status" value="1"/>
</dbReference>
<protein>
    <submittedName>
        <fullName evidence="3">Septin-type guanine nucleotide-binding (G) domain-containing protein</fullName>
    </submittedName>
</protein>